<keyword evidence="5" id="KW-0539">Nucleus</keyword>
<evidence type="ECO:0000259" key="6">
    <source>
        <dbReference type="Pfam" id="PF04182"/>
    </source>
</evidence>
<organism evidence="7 8">
    <name type="scientific">Paraglomus occultum</name>
    <dbReference type="NCBI Taxonomy" id="144539"/>
    <lineage>
        <taxon>Eukaryota</taxon>
        <taxon>Fungi</taxon>
        <taxon>Fungi incertae sedis</taxon>
        <taxon>Mucoromycota</taxon>
        <taxon>Glomeromycotina</taxon>
        <taxon>Glomeromycetes</taxon>
        <taxon>Paraglomerales</taxon>
        <taxon>Paraglomeraceae</taxon>
        <taxon>Paraglomus</taxon>
    </lineage>
</organism>
<sequence length="295" mass="33016">MMYDELAAFVVEEVALDGDQGTELSRFWNFVDSYVDSKKDELAAPPSTDDQWKDHVWKMLSRMSGMTCKVIPEHRQNTAVQGGTGRKGKGRARDENVELETVDVSNMTLKDVNERFGGRLRLTADADLQRTAMFGDEDIVQLVSAQSLKVLHHVARTRSVGATQADMAKELKLDPRSLFHFVKTLVQKKLVVKLPVVTKGNYTSLVILAKCAPYNSAYAGKSVYLPSPTTGSNPSPGVSFNSHLIRFRITQLLANAKNQMLYASDLLRALGMCNPSMRQRRWFNRTLGGLQRRGY</sequence>
<keyword evidence="8" id="KW-1185">Reference proteome</keyword>
<dbReference type="Pfam" id="PF04182">
    <property type="entry name" value="B-block_TFIIIC"/>
    <property type="match status" value="1"/>
</dbReference>
<evidence type="ECO:0000313" key="8">
    <source>
        <dbReference type="Proteomes" id="UP000789572"/>
    </source>
</evidence>
<dbReference type="AlphaFoldDB" id="A0A9N9DLF4"/>
<protein>
    <submittedName>
        <fullName evidence="7">8238_t:CDS:1</fullName>
    </submittedName>
</protein>
<keyword evidence="4" id="KW-0804">Transcription</keyword>
<comment type="caution">
    <text evidence="7">The sequence shown here is derived from an EMBL/GenBank/DDBJ whole genome shotgun (WGS) entry which is preliminary data.</text>
</comment>
<dbReference type="Proteomes" id="UP000789572">
    <property type="component" value="Unassembled WGS sequence"/>
</dbReference>
<dbReference type="SUPFAM" id="SSF46785">
    <property type="entry name" value="Winged helix' DNA-binding domain"/>
    <property type="match status" value="1"/>
</dbReference>
<gene>
    <name evidence="7" type="ORF">POCULU_LOCUS9598</name>
</gene>
<evidence type="ECO:0000256" key="5">
    <source>
        <dbReference type="ARBA" id="ARBA00023242"/>
    </source>
</evidence>
<dbReference type="GO" id="GO:0000127">
    <property type="term" value="C:transcription factor TFIIIC complex"/>
    <property type="evidence" value="ECO:0007669"/>
    <property type="project" value="InterPro"/>
</dbReference>
<dbReference type="InterPro" id="IPR007309">
    <property type="entry name" value="TFIIIC_Bblock-bd"/>
</dbReference>
<keyword evidence="3" id="KW-0238">DNA-binding</keyword>
<dbReference type="OrthoDB" id="68020at2759"/>
<evidence type="ECO:0000256" key="1">
    <source>
        <dbReference type="ARBA" id="ARBA00004123"/>
    </source>
</evidence>
<dbReference type="PANTHER" id="PTHR15180:SF1">
    <property type="entry name" value="GENERAL TRANSCRIPTION FACTOR 3C POLYPEPTIDE 1"/>
    <property type="match status" value="1"/>
</dbReference>
<dbReference type="EMBL" id="CAJVPJ010003743">
    <property type="protein sequence ID" value="CAG8644365.1"/>
    <property type="molecule type" value="Genomic_DNA"/>
</dbReference>
<reference evidence="7" key="1">
    <citation type="submission" date="2021-06" db="EMBL/GenBank/DDBJ databases">
        <authorList>
            <person name="Kallberg Y."/>
            <person name="Tangrot J."/>
            <person name="Rosling A."/>
        </authorList>
    </citation>
    <scope>NUCLEOTIDE SEQUENCE</scope>
    <source>
        <strain evidence="7">IA702</strain>
    </source>
</reference>
<dbReference type="InterPro" id="IPR036390">
    <property type="entry name" value="WH_DNA-bd_sf"/>
</dbReference>
<keyword evidence="2" id="KW-0597">Phosphoprotein</keyword>
<dbReference type="GO" id="GO:0042791">
    <property type="term" value="P:5S class rRNA transcription by RNA polymerase III"/>
    <property type="evidence" value="ECO:0007669"/>
    <property type="project" value="TreeGrafter"/>
</dbReference>
<feature type="non-terminal residue" evidence="7">
    <location>
        <position position="1"/>
    </location>
</feature>
<dbReference type="PANTHER" id="PTHR15180">
    <property type="entry name" value="GENERAL TRANSCRIPTION FACTOR 3C POLYPEPTIDE 1"/>
    <property type="match status" value="1"/>
</dbReference>
<evidence type="ECO:0000313" key="7">
    <source>
        <dbReference type="EMBL" id="CAG8644365.1"/>
    </source>
</evidence>
<evidence type="ECO:0000256" key="4">
    <source>
        <dbReference type="ARBA" id="ARBA00023163"/>
    </source>
</evidence>
<proteinExistence type="predicted"/>
<dbReference type="GO" id="GO:0006384">
    <property type="term" value="P:transcription initiation at RNA polymerase III promoter"/>
    <property type="evidence" value="ECO:0007669"/>
    <property type="project" value="InterPro"/>
</dbReference>
<dbReference type="GO" id="GO:0005634">
    <property type="term" value="C:nucleus"/>
    <property type="evidence" value="ECO:0007669"/>
    <property type="project" value="UniProtKB-SubCell"/>
</dbReference>
<accession>A0A9N9DLF4</accession>
<dbReference type="GO" id="GO:0003677">
    <property type="term" value="F:DNA binding"/>
    <property type="evidence" value="ECO:0007669"/>
    <property type="project" value="UniProtKB-KW"/>
</dbReference>
<evidence type="ECO:0000256" key="3">
    <source>
        <dbReference type="ARBA" id="ARBA00023125"/>
    </source>
</evidence>
<comment type="subcellular location">
    <subcellularLocation>
        <location evidence="1">Nucleus</location>
    </subcellularLocation>
</comment>
<name>A0A9N9DLF4_9GLOM</name>
<evidence type="ECO:0000256" key="2">
    <source>
        <dbReference type="ARBA" id="ARBA00022553"/>
    </source>
</evidence>
<feature type="domain" description="B-block binding subunit of TFIIIC" evidence="6">
    <location>
        <begin position="148"/>
        <end position="210"/>
    </location>
</feature>
<dbReference type="InterPro" id="IPR044210">
    <property type="entry name" value="Tfc3-like"/>
</dbReference>